<evidence type="ECO:0000256" key="1">
    <source>
        <dbReference type="SAM" id="MobiDB-lite"/>
    </source>
</evidence>
<sequence length="77" mass="8506">MVQGWRRKEGLIPSAPLFYQSSSFLSRTDNSVRGNSKTSQTRRGLPRALHSMSHGDPTPTRRHCDLTPTVVAVPSEG</sequence>
<dbReference type="AlphaFoldDB" id="A0A2I0HUW5"/>
<dbReference type="Proteomes" id="UP000233551">
    <property type="component" value="Unassembled WGS sequence"/>
</dbReference>
<feature type="compositionally biased region" description="Polar residues" evidence="1">
    <location>
        <begin position="23"/>
        <end position="42"/>
    </location>
</feature>
<feature type="region of interest" description="Disordered" evidence="1">
    <location>
        <begin position="23"/>
        <end position="77"/>
    </location>
</feature>
<comment type="caution">
    <text evidence="2">The sequence shown here is derived from an EMBL/GenBank/DDBJ whole genome shotgun (WGS) entry which is preliminary data.</text>
</comment>
<proteinExistence type="predicted"/>
<accession>A0A2I0HUW5</accession>
<reference evidence="2 3" key="1">
    <citation type="submission" date="2017-11" db="EMBL/GenBank/DDBJ databases">
        <title>De-novo sequencing of pomegranate (Punica granatum L.) genome.</title>
        <authorList>
            <person name="Akparov Z."/>
            <person name="Amiraslanov A."/>
            <person name="Hajiyeva S."/>
            <person name="Abbasov M."/>
            <person name="Kaur K."/>
            <person name="Hamwieh A."/>
            <person name="Solovyev V."/>
            <person name="Salamov A."/>
            <person name="Braich B."/>
            <person name="Kosarev P."/>
            <person name="Mahmoud A."/>
            <person name="Hajiyev E."/>
            <person name="Babayeva S."/>
            <person name="Izzatullayeva V."/>
            <person name="Mammadov A."/>
            <person name="Mammadov A."/>
            <person name="Sharifova S."/>
            <person name="Ojaghi J."/>
            <person name="Eynullazada K."/>
            <person name="Bayramov B."/>
            <person name="Abdulazimova A."/>
            <person name="Shahmuradov I."/>
        </authorList>
    </citation>
    <scope>NUCLEOTIDE SEQUENCE [LARGE SCALE GENOMIC DNA]</scope>
    <source>
        <strain evidence="3">cv. AG2017</strain>
        <tissue evidence="2">Leaf</tissue>
    </source>
</reference>
<gene>
    <name evidence="2" type="ORF">CRG98_044122</name>
</gene>
<name>A0A2I0HUW5_PUNGR</name>
<evidence type="ECO:0000313" key="3">
    <source>
        <dbReference type="Proteomes" id="UP000233551"/>
    </source>
</evidence>
<keyword evidence="3" id="KW-1185">Reference proteome</keyword>
<evidence type="ECO:0000313" key="2">
    <source>
        <dbReference type="EMBL" id="PKI35499.1"/>
    </source>
</evidence>
<organism evidence="2 3">
    <name type="scientific">Punica granatum</name>
    <name type="common">Pomegranate</name>
    <dbReference type="NCBI Taxonomy" id="22663"/>
    <lineage>
        <taxon>Eukaryota</taxon>
        <taxon>Viridiplantae</taxon>
        <taxon>Streptophyta</taxon>
        <taxon>Embryophyta</taxon>
        <taxon>Tracheophyta</taxon>
        <taxon>Spermatophyta</taxon>
        <taxon>Magnoliopsida</taxon>
        <taxon>eudicotyledons</taxon>
        <taxon>Gunneridae</taxon>
        <taxon>Pentapetalae</taxon>
        <taxon>rosids</taxon>
        <taxon>malvids</taxon>
        <taxon>Myrtales</taxon>
        <taxon>Lythraceae</taxon>
        <taxon>Punica</taxon>
    </lineage>
</organism>
<dbReference type="EMBL" id="PGOL01005283">
    <property type="protein sequence ID" value="PKI35499.1"/>
    <property type="molecule type" value="Genomic_DNA"/>
</dbReference>
<protein>
    <submittedName>
        <fullName evidence="2">Uncharacterized protein</fullName>
    </submittedName>
</protein>